<feature type="transmembrane region" description="Helical" evidence="6">
    <location>
        <begin position="90"/>
        <end position="112"/>
    </location>
</feature>
<sequence>MAESPKALKLFSPGRIAIAILLGVSVATYQVVDSFDIKAFEAVQWTWYSTFWIIVAVIMMAIRDLAYMYRIRVLTDYQISWRNSFDTIMLWEFASAITPSVVGGSAVAVYIVNKEGVKIGRSTAVVMTSAMLDELFYILMVPIIILAVGYSNLFPVEMEKTIFGVTLGTAGIFIVGYLFIVFLTSVITYAIFFRPRGFKWILLQIFKLPFLRKWRSSAAETGDEIIVTSKELKGKPKRFWIKSFGATLVSWTARYWVVNFIILAFIPVTDHLLIYGRQLVMWVIMLISPTPGGAGIAELAFSGFLRDFIPIGLIAALALVWRLISYYPYLFIGAIILPKWIKKTHS</sequence>
<evidence type="ECO:0000256" key="2">
    <source>
        <dbReference type="ARBA" id="ARBA00022475"/>
    </source>
</evidence>
<evidence type="ECO:0000313" key="8">
    <source>
        <dbReference type="Proteomes" id="UP000470771"/>
    </source>
</evidence>
<feature type="transmembrane region" description="Helical" evidence="6">
    <location>
        <begin position="12"/>
        <end position="31"/>
    </location>
</feature>
<organism evidence="7 8">
    <name type="scientific">Acidiluteibacter ferrifornacis</name>
    <dbReference type="NCBI Taxonomy" id="2692424"/>
    <lineage>
        <taxon>Bacteria</taxon>
        <taxon>Pseudomonadati</taxon>
        <taxon>Bacteroidota</taxon>
        <taxon>Flavobacteriia</taxon>
        <taxon>Flavobacteriales</taxon>
        <taxon>Cryomorphaceae</taxon>
        <taxon>Acidiluteibacter</taxon>
    </lineage>
</organism>
<dbReference type="Pfam" id="PF03706">
    <property type="entry name" value="LPG_synthase_TM"/>
    <property type="match status" value="1"/>
</dbReference>
<dbReference type="PANTHER" id="PTHR37693">
    <property type="entry name" value="PHOSPHATIDYLGLYCEROL LYSYLTRANSFERASE"/>
    <property type="match status" value="1"/>
</dbReference>
<protein>
    <submittedName>
        <fullName evidence="7">Flippase-like domain-containing protein</fullName>
    </submittedName>
</protein>
<keyword evidence="8" id="KW-1185">Reference proteome</keyword>
<dbReference type="RefSeq" id="WP_160634146.1">
    <property type="nucleotide sequence ID" value="NZ_WWNE01000014.1"/>
</dbReference>
<reference evidence="7 8" key="1">
    <citation type="submission" date="2019-12" db="EMBL/GenBank/DDBJ databases">
        <authorList>
            <person name="Zhao J."/>
        </authorList>
    </citation>
    <scope>NUCLEOTIDE SEQUENCE [LARGE SCALE GENOMIC DNA]</scope>
    <source>
        <strain evidence="7 8">S-15</strain>
    </source>
</reference>
<dbReference type="AlphaFoldDB" id="A0A6N9NMV2"/>
<keyword evidence="4 6" id="KW-1133">Transmembrane helix</keyword>
<feature type="transmembrane region" description="Helical" evidence="6">
    <location>
        <begin position="135"/>
        <end position="153"/>
    </location>
</feature>
<dbReference type="GO" id="GO:0005886">
    <property type="term" value="C:plasma membrane"/>
    <property type="evidence" value="ECO:0007669"/>
    <property type="project" value="UniProtKB-SubCell"/>
</dbReference>
<feature type="transmembrane region" description="Helical" evidence="6">
    <location>
        <begin position="311"/>
        <end position="337"/>
    </location>
</feature>
<dbReference type="PANTHER" id="PTHR37693:SF1">
    <property type="entry name" value="INTEGRAL MEMBRANE PROTEIN"/>
    <property type="match status" value="1"/>
</dbReference>
<feature type="transmembrane region" description="Helical" evidence="6">
    <location>
        <begin position="51"/>
        <end position="69"/>
    </location>
</feature>
<gene>
    <name evidence="7" type="ORF">GQN54_13750</name>
</gene>
<keyword evidence="3 6" id="KW-0812">Transmembrane</keyword>
<keyword evidence="5 6" id="KW-0472">Membrane</keyword>
<feature type="transmembrane region" description="Helical" evidence="6">
    <location>
        <begin position="280"/>
        <end position="305"/>
    </location>
</feature>
<dbReference type="NCBIfam" id="TIGR00374">
    <property type="entry name" value="flippase-like domain"/>
    <property type="match status" value="1"/>
</dbReference>
<evidence type="ECO:0000256" key="3">
    <source>
        <dbReference type="ARBA" id="ARBA00022692"/>
    </source>
</evidence>
<evidence type="ECO:0000256" key="4">
    <source>
        <dbReference type="ARBA" id="ARBA00022989"/>
    </source>
</evidence>
<name>A0A6N9NMV2_9FLAO</name>
<evidence type="ECO:0000256" key="1">
    <source>
        <dbReference type="ARBA" id="ARBA00004651"/>
    </source>
</evidence>
<comment type="caution">
    <text evidence="7">The sequence shown here is derived from an EMBL/GenBank/DDBJ whole genome shotgun (WGS) entry which is preliminary data.</text>
</comment>
<evidence type="ECO:0000313" key="7">
    <source>
        <dbReference type="EMBL" id="NBG67189.1"/>
    </source>
</evidence>
<proteinExistence type="predicted"/>
<evidence type="ECO:0000256" key="6">
    <source>
        <dbReference type="SAM" id="Phobius"/>
    </source>
</evidence>
<accession>A0A6N9NMV2</accession>
<dbReference type="InterPro" id="IPR022791">
    <property type="entry name" value="L-PG_synthase/AglD"/>
</dbReference>
<feature type="transmembrane region" description="Helical" evidence="6">
    <location>
        <begin position="253"/>
        <end position="273"/>
    </location>
</feature>
<dbReference type="EMBL" id="WWNE01000014">
    <property type="protein sequence ID" value="NBG67189.1"/>
    <property type="molecule type" value="Genomic_DNA"/>
</dbReference>
<evidence type="ECO:0000256" key="5">
    <source>
        <dbReference type="ARBA" id="ARBA00023136"/>
    </source>
</evidence>
<feature type="transmembrane region" description="Helical" evidence="6">
    <location>
        <begin position="165"/>
        <end position="192"/>
    </location>
</feature>
<dbReference type="Proteomes" id="UP000470771">
    <property type="component" value="Unassembled WGS sequence"/>
</dbReference>
<keyword evidence="2" id="KW-1003">Cell membrane</keyword>
<comment type="subcellular location">
    <subcellularLocation>
        <location evidence="1">Cell membrane</location>
        <topology evidence="1">Multi-pass membrane protein</topology>
    </subcellularLocation>
</comment>